<name>A0A644TPZ0_9ZZZZ</name>
<gene>
    <name evidence="1" type="ORF">SDC9_14397</name>
</gene>
<reference evidence="1" key="1">
    <citation type="submission" date="2019-08" db="EMBL/GenBank/DDBJ databases">
        <authorList>
            <person name="Kucharzyk K."/>
            <person name="Murdoch R.W."/>
            <person name="Higgins S."/>
            <person name="Loffler F."/>
        </authorList>
    </citation>
    <scope>NUCLEOTIDE SEQUENCE</scope>
</reference>
<sequence>MNERVIKIYKALYSSVECTKEYLKNYLEVSSIKTVENNIKDIDDIVYDIKLRKYRFKDLLPKYIPNEVFFEIFQSAIVNKLLENDFSLLKKDISSLHTNEMIKTSELSNLAKKIIQFNNAIKDNCILKVKYKKAGEVLDEKYIRPNTIFSTGFTYYVYITYDKLNKDNVGEQRTFAFNAIGDIEAVEYIPDGNFKIDQKGNAFGSFKKDKFVILNMDRKSADFFKREMLFNNDAFEMVYEELEGEIITVKMYFNDIFEVLKLVQQWMPQITIQSPAEIKEIVYSKIEKNLLKLLSKTKLYENS</sequence>
<comment type="caution">
    <text evidence="1">The sequence shown here is derived from an EMBL/GenBank/DDBJ whole genome shotgun (WGS) entry which is preliminary data.</text>
</comment>
<dbReference type="EMBL" id="VSSQ01000042">
    <property type="protein sequence ID" value="MPL68669.1"/>
    <property type="molecule type" value="Genomic_DNA"/>
</dbReference>
<protein>
    <submittedName>
        <fullName evidence="1">Uncharacterized protein</fullName>
    </submittedName>
</protein>
<evidence type="ECO:0000313" key="1">
    <source>
        <dbReference type="EMBL" id="MPL68669.1"/>
    </source>
</evidence>
<accession>A0A644TPZ0</accession>
<proteinExistence type="predicted"/>
<organism evidence="1">
    <name type="scientific">bioreactor metagenome</name>
    <dbReference type="NCBI Taxonomy" id="1076179"/>
    <lineage>
        <taxon>unclassified sequences</taxon>
        <taxon>metagenomes</taxon>
        <taxon>ecological metagenomes</taxon>
    </lineage>
</organism>
<dbReference type="AlphaFoldDB" id="A0A644TPZ0"/>